<dbReference type="Proteomes" id="UP001596398">
    <property type="component" value="Unassembled WGS sequence"/>
</dbReference>
<dbReference type="AlphaFoldDB" id="A0ABD5ZPH7"/>
<dbReference type="InterPro" id="IPR023393">
    <property type="entry name" value="START-like_dom_sf"/>
</dbReference>
<gene>
    <name evidence="1" type="ORF">ACFQJ4_08035</name>
</gene>
<proteinExistence type="predicted"/>
<organism evidence="1 2">
    <name type="scientific">Halosegnis marinus</name>
    <dbReference type="NCBI Taxonomy" id="3034023"/>
    <lineage>
        <taxon>Archaea</taxon>
        <taxon>Methanobacteriati</taxon>
        <taxon>Methanobacteriota</taxon>
        <taxon>Stenosarchaea group</taxon>
        <taxon>Halobacteria</taxon>
        <taxon>Halobacteriales</taxon>
        <taxon>Natronomonadaceae</taxon>
        <taxon>Halosegnis</taxon>
    </lineage>
</organism>
<evidence type="ECO:0000313" key="2">
    <source>
        <dbReference type="Proteomes" id="UP001596398"/>
    </source>
</evidence>
<comment type="caution">
    <text evidence="1">The sequence shown here is derived from an EMBL/GenBank/DDBJ whole genome shotgun (WGS) entry which is preliminary data.</text>
</comment>
<protein>
    <submittedName>
        <fullName evidence="1">SRPBCC family protein</fullName>
    </submittedName>
</protein>
<dbReference type="GeneID" id="79266950"/>
<keyword evidence="2" id="KW-1185">Reference proteome</keyword>
<evidence type="ECO:0000313" key="1">
    <source>
        <dbReference type="EMBL" id="MFC7235260.1"/>
    </source>
</evidence>
<dbReference type="SUPFAM" id="SSF55961">
    <property type="entry name" value="Bet v1-like"/>
    <property type="match status" value="1"/>
</dbReference>
<name>A0ABD5ZPH7_9EURY</name>
<reference evidence="1 2" key="1">
    <citation type="journal article" date="2019" name="Int. J. Syst. Evol. Microbiol.">
        <title>The Global Catalogue of Microorganisms (GCM) 10K type strain sequencing project: providing services to taxonomists for standard genome sequencing and annotation.</title>
        <authorList>
            <consortium name="The Broad Institute Genomics Platform"/>
            <consortium name="The Broad Institute Genome Sequencing Center for Infectious Disease"/>
            <person name="Wu L."/>
            <person name="Ma J."/>
        </authorList>
    </citation>
    <scope>NUCLEOTIDE SEQUENCE [LARGE SCALE GENOMIC DNA]</scope>
    <source>
        <strain evidence="1 2">DT85</strain>
    </source>
</reference>
<dbReference type="Gene3D" id="3.30.530.20">
    <property type="match status" value="1"/>
</dbReference>
<dbReference type="RefSeq" id="WP_276233391.1">
    <property type="nucleotide sequence ID" value="NZ_CP119802.1"/>
</dbReference>
<accession>A0ABD5ZPH7</accession>
<sequence>MREVETDRFVAAPPAAVARALTPERVVEAEGSFTVRETREEDGATLVAAGRRGVGLLFRFEEREDGLEYEQIEGPLATLTTTLTYRAEDEGTRLTARSSVEASGPGLLDRLAAWKRKGELKRALATLADEA</sequence>
<dbReference type="EMBL" id="JBHTAP010000001">
    <property type="protein sequence ID" value="MFC7235260.1"/>
    <property type="molecule type" value="Genomic_DNA"/>
</dbReference>